<gene>
    <name evidence="2" type="ORF">S01H4_36125</name>
</gene>
<organism evidence="2">
    <name type="scientific">marine sediment metagenome</name>
    <dbReference type="NCBI Taxonomy" id="412755"/>
    <lineage>
        <taxon>unclassified sequences</taxon>
        <taxon>metagenomes</taxon>
        <taxon>ecological metagenomes</taxon>
    </lineage>
</organism>
<protein>
    <submittedName>
        <fullName evidence="2">Uncharacterized protein</fullName>
    </submittedName>
</protein>
<proteinExistence type="predicted"/>
<reference evidence="2" key="1">
    <citation type="journal article" date="2014" name="Front. Microbiol.">
        <title>High frequency of phylogenetically diverse reductive dehalogenase-homologous genes in deep subseafloor sedimentary metagenomes.</title>
        <authorList>
            <person name="Kawai M."/>
            <person name="Futagami T."/>
            <person name="Toyoda A."/>
            <person name="Takaki Y."/>
            <person name="Nishi S."/>
            <person name="Hori S."/>
            <person name="Arai W."/>
            <person name="Tsubouchi T."/>
            <person name="Morono Y."/>
            <person name="Uchiyama I."/>
            <person name="Ito T."/>
            <person name="Fujiyama A."/>
            <person name="Inagaki F."/>
            <person name="Takami H."/>
        </authorList>
    </citation>
    <scope>NUCLEOTIDE SEQUENCE</scope>
    <source>
        <strain evidence="2">Expedition CK06-06</strain>
    </source>
</reference>
<evidence type="ECO:0000256" key="1">
    <source>
        <dbReference type="SAM" id="Phobius"/>
    </source>
</evidence>
<dbReference type="EMBL" id="BART01019281">
    <property type="protein sequence ID" value="GAG84160.1"/>
    <property type="molecule type" value="Genomic_DNA"/>
</dbReference>
<comment type="caution">
    <text evidence="2">The sequence shown here is derived from an EMBL/GenBank/DDBJ whole genome shotgun (WGS) entry which is preliminary data.</text>
</comment>
<keyword evidence="1" id="KW-0812">Transmembrane</keyword>
<feature type="non-terminal residue" evidence="2">
    <location>
        <position position="44"/>
    </location>
</feature>
<dbReference type="AlphaFoldDB" id="X1AN61"/>
<feature type="transmembrane region" description="Helical" evidence="1">
    <location>
        <begin position="12"/>
        <end position="30"/>
    </location>
</feature>
<keyword evidence="1" id="KW-0472">Membrane</keyword>
<name>X1AN61_9ZZZZ</name>
<keyword evidence="1" id="KW-1133">Transmembrane helix</keyword>
<evidence type="ECO:0000313" key="2">
    <source>
        <dbReference type="EMBL" id="GAG84160.1"/>
    </source>
</evidence>
<accession>X1AN61</accession>
<sequence length="44" mass="5024">MDPIIALNIIKLIAPLITGIIALIAGFIELRLNSKNWLNRWFFS</sequence>